<sequence>MIQARPAGGPRMVQTHSEAVEQFRRPFAAGAIGFRITHQLAAGDAYPDGAVVVVPYVRAQSVIVRLNSLIPGRWSMRFDEFQLDLNQIGGGARLFLICRLTVTLPREAGGPDVDVMYEDVGEAGTTVRHPVKALYSDARKRAAAAAGIGTYLYTVLPETTLPANGGRVANAIDGELVLTSTAITGLRERYREQVARAAVTDELGEVLQHGEPDDGPADDPARSATAMASSSAPGPASTVASTDEPVRDLGGAVSAPTDGAERDRVDGDRAEGDSLGGWGNGRPVPPPAPVALTRGVVGAAPTGSPQQTFSSTAILSADHRETICREAERANLSGSALANIVIEASGKPTLDEQAAAREFDSGLLNRTPDTLVPKVLAAIRARGTVAADRPAPAQLVLAGDAVPLDFGALSDDAA</sequence>
<feature type="compositionally biased region" description="Low complexity" evidence="1">
    <location>
        <begin position="222"/>
        <end position="242"/>
    </location>
</feature>
<dbReference type="EMBL" id="JAWSTH010000002">
    <property type="protein sequence ID" value="MDW5593007.1"/>
    <property type="molecule type" value="Genomic_DNA"/>
</dbReference>
<dbReference type="RefSeq" id="WP_318595268.1">
    <property type="nucleotide sequence ID" value="NZ_JAWSTH010000002.1"/>
</dbReference>
<protein>
    <submittedName>
        <fullName evidence="2">Uncharacterized protein</fullName>
    </submittedName>
</protein>
<evidence type="ECO:0000313" key="3">
    <source>
        <dbReference type="Proteomes" id="UP001284601"/>
    </source>
</evidence>
<name>A0ABU4HIB1_9ACTN</name>
<comment type="caution">
    <text evidence="2">The sequence shown here is derived from an EMBL/GenBank/DDBJ whole genome shotgun (WGS) entry which is preliminary data.</text>
</comment>
<evidence type="ECO:0000256" key="1">
    <source>
        <dbReference type="SAM" id="MobiDB-lite"/>
    </source>
</evidence>
<organism evidence="2 3">
    <name type="scientific">Conexibacter stalactiti</name>
    <dbReference type="NCBI Taxonomy" id="1940611"/>
    <lineage>
        <taxon>Bacteria</taxon>
        <taxon>Bacillati</taxon>
        <taxon>Actinomycetota</taxon>
        <taxon>Thermoleophilia</taxon>
        <taxon>Solirubrobacterales</taxon>
        <taxon>Conexibacteraceae</taxon>
        <taxon>Conexibacter</taxon>
    </lineage>
</organism>
<feature type="region of interest" description="Disordered" evidence="1">
    <location>
        <begin position="206"/>
        <end position="284"/>
    </location>
</feature>
<reference evidence="2 3" key="2">
    <citation type="submission" date="2023-10" db="EMBL/GenBank/DDBJ databases">
        <authorList>
            <person name="Han X.F."/>
        </authorList>
    </citation>
    <scope>NUCLEOTIDE SEQUENCE [LARGE SCALE GENOMIC DNA]</scope>
    <source>
        <strain evidence="2 3">KCTC 39840</strain>
    </source>
</reference>
<feature type="compositionally biased region" description="Basic and acidic residues" evidence="1">
    <location>
        <begin position="259"/>
        <end position="272"/>
    </location>
</feature>
<gene>
    <name evidence="2" type="ORF">R7226_01570</name>
</gene>
<proteinExistence type="predicted"/>
<accession>A0ABU4HIB1</accession>
<evidence type="ECO:0000313" key="2">
    <source>
        <dbReference type="EMBL" id="MDW5593007.1"/>
    </source>
</evidence>
<keyword evidence="3" id="KW-1185">Reference proteome</keyword>
<reference evidence="3" key="1">
    <citation type="submission" date="2023-07" db="EMBL/GenBank/DDBJ databases">
        <title>Conexibacter stalactiti sp. nov., isolated from stalactites in a lava cave and emended description of the genus Conexibacter.</title>
        <authorList>
            <person name="Lee S.D."/>
        </authorList>
    </citation>
    <scope>NUCLEOTIDE SEQUENCE [LARGE SCALE GENOMIC DNA]</scope>
    <source>
        <strain evidence="3">KCTC 39840</strain>
    </source>
</reference>
<dbReference type="Proteomes" id="UP001284601">
    <property type="component" value="Unassembled WGS sequence"/>
</dbReference>